<accession>A0A9P0H3E0</accession>
<dbReference type="AlphaFoldDB" id="A0A9P0H3E0"/>
<protein>
    <submittedName>
        <fullName evidence="3">Uncharacterized protein</fullName>
    </submittedName>
</protein>
<proteinExistence type="predicted"/>
<organism evidence="3 4">
    <name type="scientific">Nezara viridula</name>
    <name type="common">Southern green stink bug</name>
    <name type="synonym">Cimex viridulus</name>
    <dbReference type="NCBI Taxonomy" id="85310"/>
    <lineage>
        <taxon>Eukaryota</taxon>
        <taxon>Metazoa</taxon>
        <taxon>Ecdysozoa</taxon>
        <taxon>Arthropoda</taxon>
        <taxon>Hexapoda</taxon>
        <taxon>Insecta</taxon>
        <taxon>Pterygota</taxon>
        <taxon>Neoptera</taxon>
        <taxon>Paraneoptera</taxon>
        <taxon>Hemiptera</taxon>
        <taxon>Heteroptera</taxon>
        <taxon>Panheteroptera</taxon>
        <taxon>Pentatomomorpha</taxon>
        <taxon>Pentatomoidea</taxon>
        <taxon>Pentatomidae</taxon>
        <taxon>Pentatominae</taxon>
        <taxon>Nezara</taxon>
    </lineage>
</organism>
<dbReference type="EMBL" id="OV725077">
    <property type="protein sequence ID" value="CAH1392505.1"/>
    <property type="molecule type" value="Genomic_DNA"/>
</dbReference>
<feature type="transmembrane region" description="Helical" evidence="2">
    <location>
        <begin position="71"/>
        <end position="91"/>
    </location>
</feature>
<evidence type="ECO:0000256" key="2">
    <source>
        <dbReference type="SAM" id="Phobius"/>
    </source>
</evidence>
<gene>
    <name evidence="3" type="ORF">NEZAVI_LOCUS3313</name>
</gene>
<feature type="compositionally biased region" description="Basic and acidic residues" evidence="1">
    <location>
        <begin position="1"/>
        <end position="19"/>
    </location>
</feature>
<keyword evidence="2" id="KW-0472">Membrane</keyword>
<evidence type="ECO:0000256" key="1">
    <source>
        <dbReference type="SAM" id="MobiDB-lite"/>
    </source>
</evidence>
<keyword evidence="4" id="KW-1185">Reference proteome</keyword>
<dbReference type="Proteomes" id="UP001152798">
    <property type="component" value="Chromosome 1"/>
</dbReference>
<evidence type="ECO:0000313" key="4">
    <source>
        <dbReference type="Proteomes" id="UP001152798"/>
    </source>
</evidence>
<name>A0A9P0H3E0_NEZVI</name>
<feature type="region of interest" description="Disordered" evidence="1">
    <location>
        <begin position="1"/>
        <end position="36"/>
    </location>
</feature>
<keyword evidence="2" id="KW-0812">Transmembrane</keyword>
<keyword evidence="2" id="KW-1133">Transmembrane helix</keyword>
<reference evidence="3" key="1">
    <citation type="submission" date="2022-01" db="EMBL/GenBank/DDBJ databases">
        <authorList>
            <person name="King R."/>
        </authorList>
    </citation>
    <scope>NUCLEOTIDE SEQUENCE</scope>
</reference>
<sequence>MVPWREKTGRDHIPRERRGSSSAVDGACPRPKTRSRLKRITAKMRGSIYWIPSVDLAFQPRPSLQFLLPHFFNAVLHVYLFLILGQIGWQIGFF</sequence>
<evidence type="ECO:0000313" key="3">
    <source>
        <dbReference type="EMBL" id="CAH1392505.1"/>
    </source>
</evidence>